<gene>
    <name evidence="1" type="ORF">FB567DRAFT_6039</name>
</gene>
<dbReference type="Proteomes" id="UP000813461">
    <property type="component" value="Unassembled WGS sequence"/>
</dbReference>
<protein>
    <submittedName>
        <fullName evidence="1">Uncharacterized protein</fullName>
    </submittedName>
</protein>
<reference evidence="1" key="1">
    <citation type="journal article" date="2021" name="Nat. Commun.">
        <title>Genetic determinants of endophytism in the Arabidopsis root mycobiome.</title>
        <authorList>
            <person name="Mesny F."/>
            <person name="Miyauchi S."/>
            <person name="Thiergart T."/>
            <person name="Pickel B."/>
            <person name="Atanasova L."/>
            <person name="Karlsson M."/>
            <person name="Huettel B."/>
            <person name="Barry K.W."/>
            <person name="Haridas S."/>
            <person name="Chen C."/>
            <person name="Bauer D."/>
            <person name="Andreopoulos W."/>
            <person name="Pangilinan J."/>
            <person name="LaButti K."/>
            <person name="Riley R."/>
            <person name="Lipzen A."/>
            <person name="Clum A."/>
            <person name="Drula E."/>
            <person name="Henrissat B."/>
            <person name="Kohler A."/>
            <person name="Grigoriev I.V."/>
            <person name="Martin F.M."/>
            <person name="Hacquard S."/>
        </authorList>
    </citation>
    <scope>NUCLEOTIDE SEQUENCE</scope>
    <source>
        <strain evidence="1">MPI-SDFR-AT-0120</strain>
    </source>
</reference>
<name>A0A8K0RGS3_9PLEO</name>
<sequence>MNTNKTYFLVSGWDFPVGSITLGSVISSPTQPHLPLFTPAEDDIGITHPTTKKKFTGNVTAEKADKAGLFFRFLDMFGLGAEASYHYDRKTVLTYSFRKLNTNWFVPSDELKKKATKDNARVASFCRDSDYEASVYMITGLKTVEGAGVTTSSSKSKGWKAFLGLEAGPVNVGPSGEHNGQMSEEFGFENSTPIVFAFQLLELKLSETGEITASPFNDGALFDAGGADKEREVEYSSRAITQERLDEEFGQATFEIEACVDEEDDSPCLVVAPKKDVHGTSD</sequence>
<accession>A0A8K0RGS3</accession>
<comment type="caution">
    <text evidence="1">The sequence shown here is derived from an EMBL/GenBank/DDBJ whole genome shotgun (WGS) entry which is preliminary data.</text>
</comment>
<dbReference type="EMBL" id="JAGMVJ010000001">
    <property type="protein sequence ID" value="KAH7094545.1"/>
    <property type="molecule type" value="Genomic_DNA"/>
</dbReference>
<keyword evidence="2" id="KW-1185">Reference proteome</keyword>
<evidence type="ECO:0000313" key="2">
    <source>
        <dbReference type="Proteomes" id="UP000813461"/>
    </source>
</evidence>
<proteinExistence type="predicted"/>
<evidence type="ECO:0000313" key="1">
    <source>
        <dbReference type="EMBL" id="KAH7094545.1"/>
    </source>
</evidence>
<dbReference type="OrthoDB" id="4500473at2759"/>
<organism evidence="1 2">
    <name type="scientific">Paraphoma chrysanthemicola</name>
    <dbReference type="NCBI Taxonomy" id="798071"/>
    <lineage>
        <taxon>Eukaryota</taxon>
        <taxon>Fungi</taxon>
        <taxon>Dikarya</taxon>
        <taxon>Ascomycota</taxon>
        <taxon>Pezizomycotina</taxon>
        <taxon>Dothideomycetes</taxon>
        <taxon>Pleosporomycetidae</taxon>
        <taxon>Pleosporales</taxon>
        <taxon>Pleosporineae</taxon>
        <taxon>Phaeosphaeriaceae</taxon>
        <taxon>Paraphoma</taxon>
    </lineage>
</organism>
<dbReference type="AlphaFoldDB" id="A0A8K0RGS3"/>